<gene>
    <name evidence="4" type="ORF">AWRI3580_g1315</name>
</gene>
<keyword evidence="1" id="KW-0175">Coiled coil</keyword>
<evidence type="ECO:0000256" key="1">
    <source>
        <dbReference type="SAM" id="Coils"/>
    </source>
</evidence>
<name>A0A1E5RTX5_HANUV</name>
<evidence type="ECO:0000259" key="3">
    <source>
        <dbReference type="Pfam" id="PF03962"/>
    </source>
</evidence>
<dbReference type="VEuPathDB" id="FungiDB:AWRI3580_g1315"/>
<dbReference type="InterPro" id="IPR040453">
    <property type="entry name" value="Mnd1_HTH"/>
</dbReference>
<dbReference type="OrthoDB" id="9978204at2759"/>
<dbReference type="EMBL" id="LPNN01000003">
    <property type="protein sequence ID" value="OEJ90370.1"/>
    <property type="molecule type" value="Genomic_DNA"/>
</dbReference>
<feature type="coiled-coil region" evidence="1">
    <location>
        <begin position="111"/>
        <end position="176"/>
    </location>
</feature>
<dbReference type="AlphaFoldDB" id="A0A1E5RTX5"/>
<feature type="region of interest" description="Disordered" evidence="2">
    <location>
        <begin position="1"/>
        <end position="22"/>
    </location>
</feature>
<proteinExistence type="predicted"/>
<dbReference type="STRING" id="29833.A0A1E5RTX5"/>
<dbReference type="Proteomes" id="UP000095358">
    <property type="component" value="Unassembled WGS sequence"/>
</dbReference>
<accession>A0A1E5RTX5</accession>
<evidence type="ECO:0000313" key="5">
    <source>
        <dbReference type="Proteomes" id="UP000095358"/>
    </source>
</evidence>
<keyword evidence="5" id="KW-1185">Reference proteome</keyword>
<feature type="compositionally biased region" description="Basic and acidic residues" evidence="2">
    <location>
        <begin position="1"/>
        <end position="16"/>
    </location>
</feature>
<comment type="caution">
    <text evidence="4">The sequence shown here is derived from an EMBL/GenBank/DDBJ whole genome shotgun (WGS) entry which is preliminary data.</text>
</comment>
<evidence type="ECO:0000256" key="2">
    <source>
        <dbReference type="SAM" id="MobiDB-lite"/>
    </source>
</evidence>
<evidence type="ECO:0000313" key="4">
    <source>
        <dbReference type="EMBL" id="OEJ90370.1"/>
    </source>
</evidence>
<reference evidence="5" key="1">
    <citation type="journal article" date="2016" name="Genome Announc.">
        <title>Genome sequences of three species of Hanseniaspora isolated from spontaneous wine fermentations.</title>
        <authorList>
            <person name="Sternes P.R."/>
            <person name="Lee D."/>
            <person name="Kutyna D.R."/>
            <person name="Borneman A.R."/>
        </authorList>
    </citation>
    <scope>NUCLEOTIDE SEQUENCE [LARGE SCALE GENOMIC DNA]</scope>
    <source>
        <strain evidence="5">AWRI3580</strain>
    </source>
</reference>
<sequence>MRHKNKIEVSHDENGDSKTPAVKKAKKRTYSLEEKSVILRDIFASSHEVYSIKELEKLVPKKSNGVINLMQLKEVLDYCINESIVSCEKCGISNVYYYFPMVEKNTHVELFKKQQSVLNFLEIEINKLEEEYNNIMDTGKEWIFENEKLIESKNMEANLEIEIKELQNVLETCDTENMEKNLTIFKKQSNVLKDNIWALTKFIKQKMNLLHLSDTQFLNEAGIDSNEIEILNDYEN</sequence>
<feature type="domain" description="Mnd1 HTH" evidence="3">
    <location>
        <begin position="41"/>
        <end position="100"/>
    </location>
</feature>
<dbReference type="Pfam" id="PF03962">
    <property type="entry name" value="Mnd1"/>
    <property type="match status" value="1"/>
</dbReference>
<organism evidence="4 5">
    <name type="scientific">Hanseniaspora uvarum</name>
    <name type="common">Yeast</name>
    <name type="synonym">Kloeckera apiculata</name>
    <dbReference type="NCBI Taxonomy" id="29833"/>
    <lineage>
        <taxon>Eukaryota</taxon>
        <taxon>Fungi</taxon>
        <taxon>Dikarya</taxon>
        <taxon>Ascomycota</taxon>
        <taxon>Saccharomycotina</taxon>
        <taxon>Saccharomycetes</taxon>
        <taxon>Saccharomycodales</taxon>
        <taxon>Saccharomycodaceae</taxon>
        <taxon>Hanseniaspora</taxon>
    </lineage>
</organism>
<protein>
    <submittedName>
        <fullName evidence="4">Meiotic nuclear division protein 1</fullName>
    </submittedName>
</protein>